<evidence type="ECO:0000313" key="1">
    <source>
        <dbReference type="EMBL" id="PIO65460.1"/>
    </source>
</evidence>
<accession>A0A2G9U7I7</accession>
<name>A0A2G9U7I7_TELCI</name>
<gene>
    <name evidence="1" type="ORF">TELCIR_12871</name>
</gene>
<dbReference type="Proteomes" id="UP000230423">
    <property type="component" value="Unassembled WGS sequence"/>
</dbReference>
<dbReference type="EMBL" id="KZ348997">
    <property type="protein sequence ID" value="PIO65460.1"/>
    <property type="molecule type" value="Genomic_DNA"/>
</dbReference>
<evidence type="ECO:0000313" key="2">
    <source>
        <dbReference type="Proteomes" id="UP000230423"/>
    </source>
</evidence>
<reference evidence="1 2" key="1">
    <citation type="submission" date="2015-09" db="EMBL/GenBank/DDBJ databases">
        <title>Draft genome of the parasitic nematode Teladorsagia circumcincta isolate WARC Sus (inbred).</title>
        <authorList>
            <person name="Mitreva M."/>
        </authorList>
    </citation>
    <scope>NUCLEOTIDE SEQUENCE [LARGE SCALE GENOMIC DNA]</scope>
    <source>
        <strain evidence="1 2">S</strain>
    </source>
</reference>
<proteinExistence type="predicted"/>
<dbReference type="OrthoDB" id="5816969at2759"/>
<dbReference type="AlphaFoldDB" id="A0A2G9U7I7"/>
<keyword evidence="2" id="KW-1185">Reference proteome</keyword>
<organism evidence="1 2">
    <name type="scientific">Teladorsagia circumcincta</name>
    <name type="common">Brown stomach worm</name>
    <name type="synonym">Ostertagia circumcincta</name>
    <dbReference type="NCBI Taxonomy" id="45464"/>
    <lineage>
        <taxon>Eukaryota</taxon>
        <taxon>Metazoa</taxon>
        <taxon>Ecdysozoa</taxon>
        <taxon>Nematoda</taxon>
        <taxon>Chromadorea</taxon>
        <taxon>Rhabditida</taxon>
        <taxon>Rhabditina</taxon>
        <taxon>Rhabditomorpha</taxon>
        <taxon>Strongyloidea</taxon>
        <taxon>Trichostrongylidae</taxon>
        <taxon>Teladorsagia</taxon>
    </lineage>
</organism>
<sequence>MTIVMKQSATVPDIPSFDPLGVGDVAHHHHHDEHVPENKLLDYEHKMDKHQKRSLLNLIREGILTDESFINITDASTPERVQSLRACRELHTLGTDKENIVQRLRNNLMPIINENDALNAGVFNVPRTANKISSGRFTNGDERRPNDD</sequence>
<protein>
    <submittedName>
        <fullName evidence="1">Uncharacterized protein</fullName>
    </submittedName>
</protein>